<dbReference type="EMBL" id="JAKKPZ010000023">
    <property type="protein sequence ID" value="KAI1711087.1"/>
    <property type="molecule type" value="Genomic_DNA"/>
</dbReference>
<keyword evidence="4" id="KW-1185">Reference proteome</keyword>
<dbReference type="InterPro" id="IPR019320">
    <property type="entry name" value="BORCS8"/>
</dbReference>
<comment type="caution">
    <text evidence="3">The sequence shown here is derived from an EMBL/GenBank/DDBJ whole genome shotgun (WGS) entry which is preliminary data.</text>
</comment>
<gene>
    <name evidence="3" type="ORF">DdX_10333</name>
</gene>
<keyword evidence="3" id="KW-0687">Ribonucleoprotein</keyword>
<feature type="compositionally biased region" description="Low complexity" evidence="2">
    <location>
        <begin position="605"/>
        <end position="621"/>
    </location>
</feature>
<sequence>MNRIPSGLLKTLSNYGPHARRSFVAKPKFLQKRTITVRNRCFQEDQEENKHRPPKTQPPILTYEFGLRNLWKTRIDRMEEHGLKDGYEWTSMILQKCLVDGKISPVDLDIMAALCTESDQRSELMRLLYKLRHSSDACDILPSTEYATFRLLMKYNDWPRMFTIIRDPFNYGMYLNEHLSCMAMDSLLSQGYVPAAAKIATVIMQQEMFNWPLLNFMSIYSLLKWHELPTAERHFPNVIHQGWSISEPEASDEEPKFMKYAWLKNPYDDKHFDLAEPNALVGKSLEWLSIFFPHHRFNSSPNLFPSESLRERLIELGRQLQNPKIIGDEQTEPNATTAAERNTDSNSSENQQDPAAVNDKSAEVTSEEVLETFRPHLPEAEKQLMDFQTQQIEEWERSRIDNIEMQAKYIDLSLKLQENLKRQKELNDEKEVLFFFENRVMYEDKAKVKEKMYSDLMELSEDFLKPEYEGLFEVHENKYKGQRRNIVKNTGMSAKDLQFRAKQIGERLSESVHILDHDPSMALYRLQEHITKTMPVLVNRKYQTLNLNAKLQGACFDLDNDIQTVEQIKTTLPAFERIHEKLRNCMYYKQQIDYEISRASIHQNTSSSTPVAAPVAPSPVTQPDSDRTLMPASTQGK</sequence>
<dbReference type="GO" id="GO:0005840">
    <property type="term" value="C:ribosome"/>
    <property type="evidence" value="ECO:0007669"/>
    <property type="project" value="UniProtKB-KW"/>
</dbReference>
<dbReference type="InterPro" id="IPR019266">
    <property type="entry name" value="Ribosomal_mS27"/>
</dbReference>
<dbReference type="GO" id="GO:0005739">
    <property type="term" value="C:mitochondrion"/>
    <property type="evidence" value="ECO:0007669"/>
    <property type="project" value="UniProtKB-SubCell"/>
</dbReference>
<feature type="region of interest" description="Disordered" evidence="2">
    <location>
        <begin position="605"/>
        <end position="637"/>
    </location>
</feature>
<comment type="subcellular location">
    <subcellularLocation>
        <location evidence="1">Mitochondrion</location>
    </subcellularLocation>
</comment>
<evidence type="ECO:0000313" key="3">
    <source>
        <dbReference type="EMBL" id="KAI1711087.1"/>
    </source>
</evidence>
<reference evidence="3" key="1">
    <citation type="submission" date="2022-01" db="EMBL/GenBank/DDBJ databases">
        <title>Genome Sequence Resource for Two Populations of Ditylenchus destructor, the Migratory Endoparasitic Phytonematode.</title>
        <authorList>
            <person name="Zhang H."/>
            <person name="Lin R."/>
            <person name="Xie B."/>
        </authorList>
    </citation>
    <scope>NUCLEOTIDE SEQUENCE</scope>
    <source>
        <strain evidence="3">BazhouSP</strain>
    </source>
</reference>
<dbReference type="Pfam" id="PF10037">
    <property type="entry name" value="MRP-S27"/>
    <property type="match status" value="1"/>
</dbReference>
<dbReference type="Pfam" id="PF10167">
    <property type="entry name" value="BORCS8"/>
    <property type="match status" value="1"/>
</dbReference>
<keyword evidence="3" id="KW-0689">Ribosomal protein</keyword>
<organism evidence="3 4">
    <name type="scientific">Ditylenchus destructor</name>
    <dbReference type="NCBI Taxonomy" id="166010"/>
    <lineage>
        <taxon>Eukaryota</taxon>
        <taxon>Metazoa</taxon>
        <taxon>Ecdysozoa</taxon>
        <taxon>Nematoda</taxon>
        <taxon>Chromadorea</taxon>
        <taxon>Rhabditida</taxon>
        <taxon>Tylenchina</taxon>
        <taxon>Tylenchomorpha</taxon>
        <taxon>Sphaerularioidea</taxon>
        <taxon>Anguinidae</taxon>
        <taxon>Anguininae</taxon>
        <taxon>Ditylenchus</taxon>
    </lineage>
</organism>
<evidence type="ECO:0000256" key="2">
    <source>
        <dbReference type="SAM" id="MobiDB-lite"/>
    </source>
</evidence>
<feature type="region of interest" description="Disordered" evidence="2">
    <location>
        <begin position="321"/>
        <end position="368"/>
    </location>
</feature>
<proteinExistence type="predicted"/>
<feature type="compositionally biased region" description="Polar residues" evidence="2">
    <location>
        <begin position="332"/>
        <end position="353"/>
    </location>
</feature>
<evidence type="ECO:0000256" key="1">
    <source>
        <dbReference type="ARBA" id="ARBA00004173"/>
    </source>
</evidence>
<dbReference type="PANTHER" id="PTHR21393">
    <property type="entry name" value="MITOCHONDRIAL 28S RIBOSOMAL PROTEIN S27"/>
    <property type="match status" value="1"/>
</dbReference>
<dbReference type="AlphaFoldDB" id="A0AAD4R5I2"/>
<dbReference type="PANTHER" id="PTHR21393:SF0">
    <property type="entry name" value="SMALL RIBOSOMAL SUBUNIT PROTEIN MS27"/>
    <property type="match status" value="1"/>
</dbReference>
<dbReference type="InterPro" id="IPR034913">
    <property type="entry name" value="mS27/PTCD2"/>
</dbReference>
<accession>A0AAD4R5I2</accession>
<protein>
    <submittedName>
        <fullName evidence="3">Mitochondrial 28S ribosomal protein s27 domain-containing protein</fullName>
    </submittedName>
</protein>
<dbReference type="Proteomes" id="UP001201812">
    <property type="component" value="Unassembled WGS sequence"/>
</dbReference>
<evidence type="ECO:0000313" key="4">
    <source>
        <dbReference type="Proteomes" id="UP001201812"/>
    </source>
</evidence>
<name>A0AAD4R5I2_9BILA</name>